<keyword evidence="7" id="KW-0325">Glycoprotein</keyword>
<name>A0A401PQS1_SCYTO</name>
<protein>
    <recommendedName>
        <fullName evidence="10">Endoplasmic reticulum lectin</fullName>
    </recommendedName>
    <alternativeName>
        <fullName evidence="10">Protein OS-9</fullName>
    </alternativeName>
</protein>
<feature type="compositionally biased region" description="Polar residues" evidence="11">
    <location>
        <begin position="239"/>
        <end position="250"/>
    </location>
</feature>
<keyword evidence="4 10" id="KW-0430">Lectin</keyword>
<organism evidence="13 14">
    <name type="scientific">Scyliorhinus torazame</name>
    <name type="common">Cloudy catshark</name>
    <name type="synonym">Catulus torazame</name>
    <dbReference type="NCBI Taxonomy" id="75743"/>
    <lineage>
        <taxon>Eukaryota</taxon>
        <taxon>Metazoa</taxon>
        <taxon>Chordata</taxon>
        <taxon>Craniata</taxon>
        <taxon>Vertebrata</taxon>
        <taxon>Chondrichthyes</taxon>
        <taxon>Elasmobranchii</taxon>
        <taxon>Galeomorphii</taxon>
        <taxon>Galeoidea</taxon>
        <taxon>Carcharhiniformes</taxon>
        <taxon>Scyliorhinidae</taxon>
        <taxon>Scyliorhinus</taxon>
    </lineage>
</organism>
<feature type="compositionally biased region" description="Polar residues" evidence="11">
    <location>
        <begin position="487"/>
        <end position="496"/>
    </location>
</feature>
<dbReference type="EMBL" id="BFAA01011191">
    <property type="protein sequence ID" value="GCB75447.1"/>
    <property type="molecule type" value="Genomic_DNA"/>
</dbReference>
<dbReference type="GO" id="GO:0030970">
    <property type="term" value="P:retrograde protein transport, ER to cytosol"/>
    <property type="evidence" value="ECO:0007669"/>
    <property type="project" value="TreeGrafter"/>
</dbReference>
<dbReference type="InterPro" id="IPR044865">
    <property type="entry name" value="MRH_dom"/>
</dbReference>
<keyword evidence="6" id="KW-1015">Disulfide bond</keyword>
<dbReference type="FunFam" id="2.70.130.10:FF:000002">
    <property type="entry name" value="protein OS-9 isoform X1"/>
    <property type="match status" value="1"/>
</dbReference>
<reference evidence="13 14" key="1">
    <citation type="journal article" date="2018" name="Nat. Ecol. Evol.">
        <title>Shark genomes provide insights into elasmobranch evolution and the origin of vertebrates.</title>
        <authorList>
            <person name="Hara Y"/>
            <person name="Yamaguchi K"/>
            <person name="Onimaru K"/>
            <person name="Kadota M"/>
            <person name="Koyanagi M"/>
            <person name="Keeley SD"/>
            <person name="Tatsumi K"/>
            <person name="Tanaka K"/>
            <person name="Motone F"/>
            <person name="Kageyama Y"/>
            <person name="Nozu R"/>
            <person name="Adachi N"/>
            <person name="Nishimura O"/>
            <person name="Nakagawa R"/>
            <person name="Tanegashima C"/>
            <person name="Kiyatake I"/>
            <person name="Matsumoto R"/>
            <person name="Murakumo K"/>
            <person name="Nishida K"/>
            <person name="Terakita A"/>
            <person name="Kuratani S"/>
            <person name="Sato K"/>
            <person name="Hyodo S Kuraku.S."/>
        </authorList>
    </citation>
    <scope>NUCLEOTIDE SEQUENCE [LARGE SCALE GENOMIC DNA]</scope>
</reference>
<dbReference type="InterPro" id="IPR009011">
    <property type="entry name" value="Man6P_isomerase_rcpt-bd_dom_sf"/>
</dbReference>
<feature type="region of interest" description="Disordered" evidence="11">
    <location>
        <begin position="617"/>
        <end position="638"/>
    </location>
</feature>
<sequence>MEIMGSIWTKSDDVVMVSSKYKQMYECRLPVQAMKFQQESEDETQSYSGLEISELLKPMQAAPCLVKTKDWWTYEFCYGQHIKQYHTKDSEVKGDVMYLGFYESEFDWNNETAKASKQHKLKRYHSQTYVNGSKCDLNEKPREAEVRFMCEEGSGDYIARVDEPQSCNYVLTIHTTRICHHPYLRSAIVSKPQPIKCQPALSPEQYVEYVKAQVTDTKRKVEKISEELKTLDEMLLKDQSAQTEEVSNLTEEPENQTEEHTGNDESVSELEGGETLNSQEVTEEGDYNEDFWNKISKAEAEDGHLSEERLEEADTKLSDAVKTEDDDLLGDQGKQRVQFKITQTPDDLLKLIRELKDQNKKKGDEDTDPTTDPADKSTDQDLSAKQEEMVDIEETELIEDFEKELQDVSLPKSKMSEIKREVKEEMEKEFENLIDEAQDELEAEGLKGEFDRNQASKTLATTLNKLIDKLEEKENSVEEEDKDTAKGTPSHSSKQTGETDEETEGHVKVRVTKINPGSPLHKEMKVREMSGTDPQLRQIQNVVKEQLEKAGLKAEGKIEVKIVTTGSLGDDDDMHWLSEEDTKSFRELLINLLTGGTEEVYKEQQRQQQLEDNYRFVWGESQEEAQSSSGTDSDDMDF</sequence>
<comment type="caution">
    <text evidence="13">The sequence shown here is derived from an EMBL/GenBank/DDBJ whole genome shotgun (WGS) entry which is preliminary data.</text>
</comment>
<feature type="compositionally biased region" description="Basic and acidic residues" evidence="11">
    <location>
        <begin position="373"/>
        <end position="388"/>
    </location>
</feature>
<gene>
    <name evidence="13" type="ORF">scyTo_0017345</name>
</gene>
<dbReference type="STRING" id="75743.A0A401PQS1"/>
<feature type="compositionally biased region" description="Basic and acidic residues" evidence="11">
    <location>
        <begin position="300"/>
        <end position="323"/>
    </location>
</feature>
<dbReference type="PANTHER" id="PTHR15414:SF5">
    <property type="entry name" value="PROTEIN OS-9"/>
    <property type="match status" value="1"/>
</dbReference>
<dbReference type="OrthoDB" id="448954at2759"/>
<dbReference type="Gene3D" id="2.70.130.10">
    <property type="entry name" value="Mannose-6-phosphate receptor binding domain"/>
    <property type="match status" value="1"/>
</dbReference>
<evidence type="ECO:0000256" key="11">
    <source>
        <dbReference type="SAM" id="MobiDB-lite"/>
    </source>
</evidence>
<feature type="region of interest" description="Disordered" evidence="11">
    <location>
        <begin position="470"/>
        <end position="535"/>
    </location>
</feature>
<evidence type="ECO:0000256" key="7">
    <source>
        <dbReference type="ARBA" id="ARBA00023180"/>
    </source>
</evidence>
<keyword evidence="14" id="KW-1185">Reference proteome</keyword>
<accession>A0A401PQS1</accession>
<comment type="function">
    <text evidence="10">Lectin involved in the quality control of the secretory pathway. As a member of the endoplasmic reticulum-associated degradation lumenal (ERAD-L) surveillance system, targets misfolded endoplasmic reticulum lumenal glycoproteins for degradation.</text>
</comment>
<dbReference type="Pfam" id="PF07915">
    <property type="entry name" value="PRKCSH"/>
    <property type="match status" value="1"/>
</dbReference>
<evidence type="ECO:0000256" key="3">
    <source>
        <dbReference type="ARBA" id="ARBA00022729"/>
    </source>
</evidence>
<comment type="subunit">
    <text evidence="9">Component of the HRD1 complex, which comprises at least SYNV1/HRD1, DERL1/2, FAM8A1, HERPUD1/HERP, OS9, SEL1L and UBE2J1. FAM8A1 is stabilized by interaction with SYNV1, which prevents its proteasomal degradation. OS9 and UBE2J1 recruitment to the complex may be mediated by SEL1L. Through this complex, may interact with ERLEC1 and HSPA5. Interacts (via C-terminus) with CPNE6 (via second C2 domain); this interaction occurs in a calcium-dependent manner in vitro. Interacts with CREB3.</text>
</comment>
<dbReference type="GO" id="GO:0030246">
    <property type="term" value="F:carbohydrate binding"/>
    <property type="evidence" value="ECO:0007669"/>
    <property type="project" value="UniProtKB-UniRule"/>
</dbReference>
<evidence type="ECO:0000313" key="13">
    <source>
        <dbReference type="EMBL" id="GCB75447.1"/>
    </source>
</evidence>
<evidence type="ECO:0000256" key="8">
    <source>
        <dbReference type="ARBA" id="ARBA00053710"/>
    </source>
</evidence>
<dbReference type="OMA" id="HSQLEDN"/>
<evidence type="ECO:0000256" key="5">
    <source>
        <dbReference type="ARBA" id="ARBA00022824"/>
    </source>
</evidence>
<evidence type="ECO:0000256" key="9">
    <source>
        <dbReference type="ARBA" id="ARBA00066177"/>
    </source>
</evidence>
<dbReference type="InterPro" id="IPR012913">
    <property type="entry name" value="OS9-like_dom"/>
</dbReference>
<dbReference type="AlphaFoldDB" id="A0A401PQS1"/>
<dbReference type="PANTHER" id="PTHR15414">
    <property type="entry name" value="OS-9-RELATED"/>
    <property type="match status" value="1"/>
</dbReference>
<feature type="region of interest" description="Disordered" evidence="11">
    <location>
        <begin position="300"/>
        <end position="389"/>
    </location>
</feature>
<feature type="region of interest" description="Disordered" evidence="11">
    <location>
        <begin position="239"/>
        <end position="287"/>
    </location>
</feature>
<evidence type="ECO:0000256" key="6">
    <source>
        <dbReference type="ARBA" id="ARBA00023157"/>
    </source>
</evidence>
<evidence type="ECO:0000256" key="1">
    <source>
        <dbReference type="ARBA" id="ARBA00004319"/>
    </source>
</evidence>
<dbReference type="InterPro" id="IPR045149">
    <property type="entry name" value="OS-9-like"/>
</dbReference>
<dbReference type="SUPFAM" id="SSF50911">
    <property type="entry name" value="Mannose 6-phosphate receptor domain"/>
    <property type="match status" value="1"/>
</dbReference>
<dbReference type="PROSITE" id="PS51914">
    <property type="entry name" value="MRH"/>
    <property type="match status" value="1"/>
</dbReference>
<dbReference type="GO" id="GO:0005788">
    <property type="term" value="C:endoplasmic reticulum lumen"/>
    <property type="evidence" value="ECO:0007669"/>
    <property type="project" value="UniProtKB-SubCell"/>
</dbReference>
<dbReference type="Proteomes" id="UP000288216">
    <property type="component" value="Unassembled WGS sequence"/>
</dbReference>
<feature type="compositionally biased region" description="Basic and acidic residues" evidence="11">
    <location>
        <begin position="347"/>
        <end position="364"/>
    </location>
</feature>
<dbReference type="GO" id="GO:0030968">
    <property type="term" value="P:endoplasmic reticulum unfolded protein response"/>
    <property type="evidence" value="ECO:0007669"/>
    <property type="project" value="UniProtKB-UniRule"/>
</dbReference>
<keyword evidence="3" id="KW-0732">Signal</keyword>
<evidence type="ECO:0000313" key="14">
    <source>
        <dbReference type="Proteomes" id="UP000288216"/>
    </source>
</evidence>
<evidence type="ECO:0000256" key="4">
    <source>
        <dbReference type="ARBA" id="ARBA00022734"/>
    </source>
</evidence>
<proteinExistence type="inferred from homology"/>
<comment type="function">
    <text evidence="8">Lectin component of the HRD1 complex, which functions in endoplasmic reticulum (ER) quality control and ER-associated degradation (ERAD). Specifically recognizes and binds improperly folded glycoproteins as well as hyperglycosylated proteins, retain them in the ER, and transfers them to the ubiquitination machinery and promote their degradation. Possible targets include TRPV4 as well as hyperglycosylated HSP90B1.</text>
</comment>
<evidence type="ECO:0000259" key="12">
    <source>
        <dbReference type="PROSITE" id="PS51914"/>
    </source>
</evidence>
<comment type="similarity">
    <text evidence="2 10">Belongs to the OS-9 family.</text>
</comment>
<keyword evidence="5 10" id="KW-0256">Endoplasmic reticulum</keyword>
<feature type="compositionally biased region" description="Basic and acidic residues" evidence="11">
    <location>
        <begin position="520"/>
        <end position="530"/>
    </location>
</feature>
<comment type="subcellular location">
    <subcellularLocation>
        <location evidence="1 10">Endoplasmic reticulum lumen</location>
    </subcellularLocation>
</comment>
<evidence type="ECO:0000256" key="10">
    <source>
        <dbReference type="RuleBase" id="RU369099"/>
    </source>
</evidence>
<feature type="domain" description="MRH" evidence="12">
    <location>
        <begin position="62"/>
        <end position="181"/>
    </location>
</feature>
<evidence type="ECO:0000256" key="2">
    <source>
        <dbReference type="ARBA" id="ARBA00009918"/>
    </source>
</evidence>